<name>A0A0E9S2R7_ANGAN</name>
<protein>
    <submittedName>
        <fullName evidence="1">Uncharacterized protein</fullName>
    </submittedName>
</protein>
<sequence length="47" mass="5141">MVTGFLLQDILLPRRHMPVISLTTAGHLPLLSGTFSALIPRLFGLLL</sequence>
<organism evidence="1">
    <name type="scientific">Anguilla anguilla</name>
    <name type="common">European freshwater eel</name>
    <name type="synonym">Muraena anguilla</name>
    <dbReference type="NCBI Taxonomy" id="7936"/>
    <lineage>
        <taxon>Eukaryota</taxon>
        <taxon>Metazoa</taxon>
        <taxon>Chordata</taxon>
        <taxon>Craniata</taxon>
        <taxon>Vertebrata</taxon>
        <taxon>Euteleostomi</taxon>
        <taxon>Actinopterygii</taxon>
        <taxon>Neopterygii</taxon>
        <taxon>Teleostei</taxon>
        <taxon>Anguilliformes</taxon>
        <taxon>Anguillidae</taxon>
        <taxon>Anguilla</taxon>
    </lineage>
</organism>
<accession>A0A0E9S2R7</accession>
<reference evidence="1" key="2">
    <citation type="journal article" date="2015" name="Fish Shellfish Immunol.">
        <title>Early steps in the European eel (Anguilla anguilla)-Vibrio vulnificus interaction in the gills: Role of the RtxA13 toxin.</title>
        <authorList>
            <person name="Callol A."/>
            <person name="Pajuelo D."/>
            <person name="Ebbesson L."/>
            <person name="Teles M."/>
            <person name="MacKenzie S."/>
            <person name="Amaro C."/>
        </authorList>
    </citation>
    <scope>NUCLEOTIDE SEQUENCE</scope>
</reference>
<dbReference type="EMBL" id="GBXM01073779">
    <property type="protein sequence ID" value="JAH34798.1"/>
    <property type="molecule type" value="Transcribed_RNA"/>
</dbReference>
<reference evidence="1" key="1">
    <citation type="submission" date="2014-11" db="EMBL/GenBank/DDBJ databases">
        <authorList>
            <person name="Amaro Gonzalez C."/>
        </authorList>
    </citation>
    <scope>NUCLEOTIDE SEQUENCE</scope>
</reference>
<dbReference type="AlphaFoldDB" id="A0A0E9S2R7"/>
<evidence type="ECO:0000313" key="1">
    <source>
        <dbReference type="EMBL" id="JAH34798.1"/>
    </source>
</evidence>
<proteinExistence type="predicted"/>